<sequence length="87" mass="9604">MYGGRSGGGKGEMVDRKRMINDALDKHLEKSSPSTSRADEKAKDKERISVPSTSSGKSQLKNNCSDGLKFFLFLLFSTPFSVIRCLD</sequence>
<evidence type="ECO:0000313" key="1">
    <source>
        <dbReference type="EMBL" id="KAI4338764.1"/>
    </source>
</evidence>
<organism evidence="1 2">
    <name type="scientific">Melastoma candidum</name>
    <dbReference type="NCBI Taxonomy" id="119954"/>
    <lineage>
        <taxon>Eukaryota</taxon>
        <taxon>Viridiplantae</taxon>
        <taxon>Streptophyta</taxon>
        <taxon>Embryophyta</taxon>
        <taxon>Tracheophyta</taxon>
        <taxon>Spermatophyta</taxon>
        <taxon>Magnoliopsida</taxon>
        <taxon>eudicotyledons</taxon>
        <taxon>Gunneridae</taxon>
        <taxon>Pentapetalae</taxon>
        <taxon>rosids</taxon>
        <taxon>malvids</taxon>
        <taxon>Myrtales</taxon>
        <taxon>Melastomataceae</taxon>
        <taxon>Melastomatoideae</taxon>
        <taxon>Melastomateae</taxon>
        <taxon>Melastoma</taxon>
    </lineage>
</organism>
<accession>A0ACB9NT65</accession>
<keyword evidence="2" id="KW-1185">Reference proteome</keyword>
<evidence type="ECO:0000313" key="2">
    <source>
        <dbReference type="Proteomes" id="UP001057402"/>
    </source>
</evidence>
<dbReference type="Proteomes" id="UP001057402">
    <property type="component" value="Chromosome 7"/>
</dbReference>
<gene>
    <name evidence="1" type="ORF">MLD38_023780</name>
</gene>
<name>A0ACB9NT65_9MYRT</name>
<reference evidence="2" key="1">
    <citation type="journal article" date="2023" name="Front. Plant Sci.">
        <title>Chromosomal-level genome assembly of Melastoma candidum provides insights into trichome evolution.</title>
        <authorList>
            <person name="Zhong Y."/>
            <person name="Wu W."/>
            <person name="Sun C."/>
            <person name="Zou P."/>
            <person name="Liu Y."/>
            <person name="Dai S."/>
            <person name="Zhou R."/>
        </authorList>
    </citation>
    <scope>NUCLEOTIDE SEQUENCE [LARGE SCALE GENOMIC DNA]</scope>
</reference>
<proteinExistence type="predicted"/>
<comment type="caution">
    <text evidence="1">The sequence shown here is derived from an EMBL/GenBank/DDBJ whole genome shotgun (WGS) entry which is preliminary data.</text>
</comment>
<dbReference type="EMBL" id="CM042886">
    <property type="protein sequence ID" value="KAI4338764.1"/>
    <property type="molecule type" value="Genomic_DNA"/>
</dbReference>
<protein>
    <submittedName>
        <fullName evidence="1">Uncharacterized protein</fullName>
    </submittedName>
</protein>